<gene>
    <name evidence="1" type="ORF">BDV96DRAFT_327808</name>
</gene>
<evidence type="ECO:0000313" key="1">
    <source>
        <dbReference type="EMBL" id="KAF2106634.1"/>
    </source>
</evidence>
<proteinExistence type="predicted"/>
<dbReference type="EMBL" id="ML977360">
    <property type="protein sequence ID" value="KAF2106634.1"/>
    <property type="molecule type" value="Genomic_DNA"/>
</dbReference>
<organism evidence="1 2">
    <name type="scientific">Lophiotrema nucula</name>
    <dbReference type="NCBI Taxonomy" id="690887"/>
    <lineage>
        <taxon>Eukaryota</taxon>
        <taxon>Fungi</taxon>
        <taxon>Dikarya</taxon>
        <taxon>Ascomycota</taxon>
        <taxon>Pezizomycotina</taxon>
        <taxon>Dothideomycetes</taxon>
        <taxon>Pleosporomycetidae</taxon>
        <taxon>Pleosporales</taxon>
        <taxon>Lophiotremataceae</taxon>
        <taxon>Lophiotrema</taxon>
    </lineage>
</organism>
<name>A0A6A5YIT0_9PLEO</name>
<dbReference type="Proteomes" id="UP000799770">
    <property type="component" value="Unassembled WGS sequence"/>
</dbReference>
<keyword evidence="2" id="KW-1185">Reference proteome</keyword>
<protein>
    <submittedName>
        <fullName evidence="1">Uncharacterized protein</fullName>
    </submittedName>
</protein>
<reference evidence="1" key="1">
    <citation type="journal article" date="2020" name="Stud. Mycol.">
        <title>101 Dothideomycetes genomes: a test case for predicting lifestyles and emergence of pathogens.</title>
        <authorList>
            <person name="Haridas S."/>
            <person name="Albert R."/>
            <person name="Binder M."/>
            <person name="Bloem J."/>
            <person name="Labutti K."/>
            <person name="Salamov A."/>
            <person name="Andreopoulos B."/>
            <person name="Baker S."/>
            <person name="Barry K."/>
            <person name="Bills G."/>
            <person name="Bluhm B."/>
            <person name="Cannon C."/>
            <person name="Castanera R."/>
            <person name="Culley D."/>
            <person name="Daum C."/>
            <person name="Ezra D."/>
            <person name="Gonzalez J."/>
            <person name="Henrissat B."/>
            <person name="Kuo A."/>
            <person name="Liang C."/>
            <person name="Lipzen A."/>
            <person name="Lutzoni F."/>
            <person name="Magnuson J."/>
            <person name="Mondo S."/>
            <person name="Nolan M."/>
            <person name="Ohm R."/>
            <person name="Pangilinan J."/>
            <person name="Park H.-J."/>
            <person name="Ramirez L."/>
            <person name="Alfaro M."/>
            <person name="Sun H."/>
            <person name="Tritt A."/>
            <person name="Yoshinaga Y."/>
            <person name="Zwiers L.-H."/>
            <person name="Turgeon B."/>
            <person name="Goodwin S."/>
            <person name="Spatafora J."/>
            <person name="Crous P."/>
            <person name="Grigoriev I."/>
        </authorList>
    </citation>
    <scope>NUCLEOTIDE SEQUENCE</scope>
    <source>
        <strain evidence="1">CBS 627.86</strain>
    </source>
</reference>
<dbReference type="AlphaFoldDB" id="A0A6A5YIT0"/>
<sequence>MQLAVPKTPHSSPSFVSRCLLPLGFSSLDRLWCCVARRSTQANVFAERTLPWPKLIHWGQRLTGVQRHAGPSRHADDDSNWVARFRPLTSPGPCRLCWQPRLILPAIKRPNQALDVTRPHRMSGQRGGHVFGRHTILLTEAIAGVRLSMTAHCW</sequence>
<evidence type="ECO:0000313" key="2">
    <source>
        <dbReference type="Proteomes" id="UP000799770"/>
    </source>
</evidence>
<accession>A0A6A5YIT0</accession>